<dbReference type="GO" id="GO:0006351">
    <property type="term" value="P:DNA-templated transcription"/>
    <property type="evidence" value="ECO:0007669"/>
    <property type="project" value="InterPro"/>
</dbReference>
<dbReference type="InterPro" id="IPR007759">
    <property type="entry name" value="Asxl_HARE-HTH"/>
</dbReference>
<accession>A0AB33HTX6</accession>
<dbReference type="NCBIfam" id="TIGR04567">
    <property type="entry name" value="RNAP_delt_lowGC"/>
    <property type="match status" value="1"/>
</dbReference>
<feature type="domain" description="HTH HARE-type" evidence="7">
    <location>
        <begin position="8"/>
        <end position="77"/>
    </location>
</feature>
<dbReference type="InterPro" id="IPR029757">
    <property type="entry name" value="RpoE"/>
</dbReference>
<evidence type="ECO:0000313" key="9">
    <source>
        <dbReference type="Proteomes" id="UP000007105"/>
    </source>
</evidence>
<dbReference type="EMBL" id="AP012303">
    <property type="protein sequence ID" value="BAL21592.1"/>
    <property type="molecule type" value="Genomic_DNA"/>
</dbReference>
<dbReference type="Pfam" id="PF05066">
    <property type="entry name" value="HARE-HTH"/>
    <property type="match status" value="1"/>
</dbReference>
<dbReference type="PROSITE" id="PS51913">
    <property type="entry name" value="HTH_HARE"/>
    <property type="match status" value="1"/>
</dbReference>
<keyword evidence="5" id="KW-0804">Transcription</keyword>
<evidence type="ECO:0000259" key="7">
    <source>
        <dbReference type="PROSITE" id="PS51913"/>
    </source>
</evidence>
<dbReference type="Proteomes" id="UP000007105">
    <property type="component" value="Chromosome"/>
</dbReference>
<keyword evidence="4" id="KW-0548">Nucleotidyltransferase</keyword>
<proteinExistence type="inferred from homology"/>
<evidence type="ECO:0000256" key="3">
    <source>
        <dbReference type="ARBA" id="ARBA00022679"/>
    </source>
</evidence>
<evidence type="ECO:0000256" key="1">
    <source>
        <dbReference type="ARBA" id="ARBA00009828"/>
    </source>
</evidence>
<dbReference type="InterPro" id="IPR038087">
    <property type="entry name" value="RNAP_delta_N_dom_sf"/>
</dbReference>
<evidence type="ECO:0000313" key="8">
    <source>
        <dbReference type="EMBL" id="BAL21592.1"/>
    </source>
</evidence>
<keyword evidence="2 8" id="KW-0240">DNA-directed RNA polymerase</keyword>
<name>A0AB33HTX6_MYCPM</name>
<evidence type="ECO:0000256" key="5">
    <source>
        <dbReference type="ARBA" id="ARBA00023163"/>
    </source>
</evidence>
<dbReference type="GO" id="GO:0016779">
    <property type="term" value="F:nucleotidyltransferase activity"/>
    <property type="evidence" value="ECO:0007669"/>
    <property type="project" value="UniProtKB-KW"/>
</dbReference>
<evidence type="ECO:0000256" key="2">
    <source>
        <dbReference type="ARBA" id="ARBA00022478"/>
    </source>
</evidence>
<reference evidence="9" key="1">
    <citation type="journal article" date="2012" name="J. Bacteriol.">
        <title>Complete genome sequence of Mycoplasma pneumoniae type 2a strain 309, isolated in Japan.</title>
        <authorList>
            <person name="Kenri T."/>
            <person name="Horino A."/>
            <person name="Matsui M."/>
            <person name="Sasaki Y."/>
            <person name="Suzuki S."/>
            <person name="Narita M."/>
            <person name="Ohya H."/>
            <person name="Okazaki N."/>
            <person name="Shibayama K."/>
        </authorList>
    </citation>
    <scope>NUCLEOTIDE SEQUENCE [LARGE SCALE GENOMIC DNA]</scope>
    <source>
        <strain evidence="9">309</strain>
    </source>
</reference>
<dbReference type="AlphaFoldDB" id="A0AB33HTX6"/>
<gene>
    <name evidence="8" type="primary">rpoE</name>
    <name evidence="8" type="ORF">MPNA0240</name>
</gene>
<keyword evidence="3" id="KW-0808">Transferase</keyword>
<organism evidence="8 9">
    <name type="scientific">Mycoplasmoides pneumoniae 309</name>
    <dbReference type="NCBI Taxonomy" id="1112856"/>
    <lineage>
        <taxon>Bacteria</taxon>
        <taxon>Bacillati</taxon>
        <taxon>Mycoplasmatota</taxon>
        <taxon>Mycoplasmoidales</taxon>
        <taxon>Mycoplasmoidaceae</taxon>
        <taxon>Mycoplasmoides</taxon>
    </lineage>
</organism>
<protein>
    <recommendedName>
        <fullName evidence="6">RNAP delta factor</fullName>
    </recommendedName>
</protein>
<evidence type="ECO:0000256" key="6">
    <source>
        <dbReference type="ARBA" id="ARBA00031937"/>
    </source>
</evidence>
<dbReference type="GO" id="GO:0000428">
    <property type="term" value="C:DNA-directed RNA polymerase complex"/>
    <property type="evidence" value="ECO:0007669"/>
    <property type="project" value="UniProtKB-KW"/>
</dbReference>
<dbReference type="Gene3D" id="1.10.10.1250">
    <property type="entry name" value="RNA polymerase, subunit delta, N-terminal domain"/>
    <property type="match status" value="1"/>
</dbReference>
<evidence type="ECO:0000256" key="4">
    <source>
        <dbReference type="ARBA" id="ARBA00022695"/>
    </source>
</evidence>
<sequence>MTMQVEYLDLISQAKEIAETQFKAEPFSFDAIWKEVVKHFKISKQDEPNLISRFYQDFLEDPNFVYLGERNWKLRDFMKFDEWNKISQAMFVTKEIFEEGYEDLSNKKKENEEEVNDFIMGNDGDDNSTGDEIVQGLINDFRDDKQ</sequence>
<comment type="similarity">
    <text evidence="1">Belongs to the RpoE family.</text>
</comment>
<dbReference type="KEGG" id="mpm:MPNA0240"/>
<dbReference type="GO" id="GO:0006355">
    <property type="term" value="P:regulation of DNA-templated transcription"/>
    <property type="evidence" value="ECO:0007669"/>
    <property type="project" value="InterPro"/>
</dbReference>